<dbReference type="AlphaFoldDB" id="A0AA41W911"/>
<dbReference type="EMBL" id="JAMQGP010000010">
    <property type="protein sequence ID" value="MCM2681320.1"/>
    <property type="molecule type" value="Genomic_DNA"/>
</dbReference>
<dbReference type="Proteomes" id="UP001165393">
    <property type="component" value="Unassembled WGS sequence"/>
</dbReference>
<gene>
    <name evidence="2" type="ORF">NAF29_16855</name>
</gene>
<sequence>MNPNLVRLAIGTTAIVVVGVSVWWFADQQIETAPVQPELPTIEEPALPPEPVPLPDIEEVEVIMPAPEPERETSVTQLEPVQLPEPVQPEPKLFDFVLPTLESSDATLMQQLRAKIASKSIELLADEGIIERFVATIDSISRDNLTFNQLPVERPVGQYKVIEAKGNIYGSTANIARYQPYLDLATSMSREHWIDLYTHVYPLLQNAYENLGYPDQQFHDTLLQALEVIKSSQKPSSSIALTQPNVMFEYADLEMQESTPVNKLMLRVGPEMNQKFRLLLEGLSGPLQQWQPPALSD</sequence>
<evidence type="ECO:0000313" key="2">
    <source>
        <dbReference type="EMBL" id="MCM2681320.1"/>
    </source>
</evidence>
<dbReference type="InterPro" id="IPR021382">
    <property type="entry name" value="DUF3014"/>
</dbReference>
<comment type="caution">
    <text evidence="2">The sequence shown here is derived from an EMBL/GenBank/DDBJ whole genome shotgun (WGS) entry which is preliminary data.</text>
</comment>
<protein>
    <submittedName>
        <fullName evidence="2">DUF3014 domain-containing protein</fullName>
    </submittedName>
</protein>
<keyword evidence="3" id="KW-1185">Reference proteome</keyword>
<name>A0AA41W911_9GAMM</name>
<reference evidence="2 3" key="1">
    <citation type="journal article" date="2013" name="Antonie Van Leeuwenhoek">
        <title>Echinimonas agarilytica gen. nov., sp. nov., a new gammaproteobacterium isolated from the sea urchin Strongylocentrotus intermedius.</title>
        <authorList>
            <person name="Nedashkovskaya O.I."/>
            <person name="Stenkova A.M."/>
            <person name="Zhukova N.V."/>
            <person name="Van Trappen S."/>
            <person name="Lee J.S."/>
            <person name="Kim S.B."/>
        </authorList>
    </citation>
    <scope>NUCLEOTIDE SEQUENCE [LARGE SCALE GENOMIC DNA]</scope>
    <source>
        <strain evidence="2 3">KMM 6351</strain>
    </source>
</reference>
<organism evidence="2 3">
    <name type="scientific">Echinimonas agarilytica</name>
    <dbReference type="NCBI Taxonomy" id="1215918"/>
    <lineage>
        <taxon>Bacteria</taxon>
        <taxon>Pseudomonadati</taxon>
        <taxon>Pseudomonadota</taxon>
        <taxon>Gammaproteobacteria</taxon>
        <taxon>Alteromonadales</taxon>
        <taxon>Echinimonadaceae</taxon>
        <taxon>Echinimonas</taxon>
    </lineage>
</organism>
<dbReference type="RefSeq" id="WP_251262803.1">
    <property type="nucleotide sequence ID" value="NZ_JAMQGP010000010.1"/>
</dbReference>
<accession>A0AA41W911</accession>
<evidence type="ECO:0000313" key="3">
    <source>
        <dbReference type="Proteomes" id="UP001165393"/>
    </source>
</evidence>
<keyword evidence="1" id="KW-0812">Transmembrane</keyword>
<keyword evidence="1" id="KW-0472">Membrane</keyword>
<proteinExistence type="predicted"/>
<keyword evidence="1" id="KW-1133">Transmembrane helix</keyword>
<evidence type="ECO:0000256" key="1">
    <source>
        <dbReference type="SAM" id="Phobius"/>
    </source>
</evidence>
<feature type="transmembrane region" description="Helical" evidence="1">
    <location>
        <begin position="5"/>
        <end position="26"/>
    </location>
</feature>
<dbReference type="Pfam" id="PF11219">
    <property type="entry name" value="DUF3014"/>
    <property type="match status" value="1"/>
</dbReference>